<dbReference type="EMBL" id="JBHRYA010000001">
    <property type="protein sequence ID" value="MFC3714799.1"/>
    <property type="molecule type" value="Genomic_DNA"/>
</dbReference>
<dbReference type="RefSeq" id="WP_386741753.1">
    <property type="nucleotide sequence ID" value="NZ_JBHRYA010000001.1"/>
</dbReference>
<dbReference type="SUPFAM" id="SSF53335">
    <property type="entry name" value="S-adenosyl-L-methionine-dependent methyltransferases"/>
    <property type="match status" value="1"/>
</dbReference>
<sequence>MIQQLVDRGGCEQATVLIVGAGSGVDLPLLRRLGPRRLVLAEAHPEQAEALSGRVDPARGEEVWPLAISAEPLEQASLHVVNNLAFSSLKAPTGLLEYFPNLREVRQDAVPTRSLAAAIETLALDAGAEHLLVLDAPGQAFELLGATPPQALRAFATVIVRCSLEPLYEGDEAVEEVLATLRKIGFDPGNRDSEAIYPQTAIVFARSESHAEKLQLEALLAQVKADCDAQMQLASRHTKEIEHLIVDRDRAAALAQEHKADLDQASRLAAERGAELEKATQLAAERQKLVASRDEQVQKLVEERDAQAKLAAERGAELEKATQLAAERQKLVASRDEQVQKLVEERDAQAKLAAERGAEVEKAAQLAAERQKLVASRDEQVQKLVEERDAQAKLAAERGAELEKATQLAAERQKLVASRDEQVQKLVEERDAQAKLAAEQVQKLMQERDGQAKLVAERQVLLDKASSQNQERGARIIELEREQARLDRHQAWLDQEVIKAEAQVELIKDILLRDKAT</sequence>
<gene>
    <name evidence="2" type="ORF">ACFONC_01330</name>
</gene>
<evidence type="ECO:0000256" key="1">
    <source>
        <dbReference type="SAM" id="Coils"/>
    </source>
</evidence>
<dbReference type="InterPro" id="IPR029063">
    <property type="entry name" value="SAM-dependent_MTases_sf"/>
</dbReference>
<name>A0ABV7XF95_9GAMM</name>
<organism evidence="2 3">
    <name type="scientific">Luteimonas soli</name>
    <dbReference type="NCBI Taxonomy" id="1648966"/>
    <lineage>
        <taxon>Bacteria</taxon>
        <taxon>Pseudomonadati</taxon>
        <taxon>Pseudomonadota</taxon>
        <taxon>Gammaproteobacteria</taxon>
        <taxon>Lysobacterales</taxon>
        <taxon>Lysobacteraceae</taxon>
        <taxon>Luteimonas</taxon>
    </lineage>
</organism>
<comment type="caution">
    <text evidence="2">The sequence shown here is derived from an EMBL/GenBank/DDBJ whole genome shotgun (WGS) entry which is preliminary data.</text>
</comment>
<feature type="coiled-coil region" evidence="1">
    <location>
        <begin position="427"/>
        <end position="482"/>
    </location>
</feature>
<keyword evidence="3" id="KW-1185">Reference proteome</keyword>
<proteinExistence type="predicted"/>
<evidence type="ECO:0000313" key="2">
    <source>
        <dbReference type="EMBL" id="MFC3714799.1"/>
    </source>
</evidence>
<keyword evidence="1" id="KW-0175">Coiled coil</keyword>
<dbReference type="Proteomes" id="UP001595705">
    <property type="component" value="Unassembled WGS sequence"/>
</dbReference>
<evidence type="ECO:0000313" key="3">
    <source>
        <dbReference type="Proteomes" id="UP001595705"/>
    </source>
</evidence>
<accession>A0ABV7XF95</accession>
<protein>
    <submittedName>
        <fullName evidence="2">Uncharacterized protein</fullName>
    </submittedName>
</protein>
<reference evidence="3" key="1">
    <citation type="journal article" date="2019" name="Int. J. Syst. Evol. Microbiol.">
        <title>The Global Catalogue of Microorganisms (GCM) 10K type strain sequencing project: providing services to taxonomists for standard genome sequencing and annotation.</title>
        <authorList>
            <consortium name="The Broad Institute Genomics Platform"/>
            <consortium name="The Broad Institute Genome Sequencing Center for Infectious Disease"/>
            <person name="Wu L."/>
            <person name="Ma J."/>
        </authorList>
    </citation>
    <scope>NUCLEOTIDE SEQUENCE [LARGE SCALE GENOMIC DNA]</scope>
    <source>
        <strain evidence="3">KCTC 42441</strain>
    </source>
</reference>